<dbReference type="AlphaFoldDB" id="A0A9W6Y4Z7"/>
<evidence type="ECO:0000313" key="1">
    <source>
        <dbReference type="EMBL" id="GMF52613.1"/>
    </source>
</evidence>
<organism evidence="1 2">
    <name type="scientific">Phytophthora fragariaefolia</name>
    <dbReference type="NCBI Taxonomy" id="1490495"/>
    <lineage>
        <taxon>Eukaryota</taxon>
        <taxon>Sar</taxon>
        <taxon>Stramenopiles</taxon>
        <taxon>Oomycota</taxon>
        <taxon>Peronosporomycetes</taxon>
        <taxon>Peronosporales</taxon>
        <taxon>Peronosporaceae</taxon>
        <taxon>Phytophthora</taxon>
    </lineage>
</organism>
<dbReference type="OrthoDB" id="119884at2759"/>
<name>A0A9W6Y4Z7_9STRA</name>
<accession>A0A9W6Y4Z7</accession>
<proteinExistence type="predicted"/>
<reference evidence="1" key="1">
    <citation type="submission" date="2023-04" db="EMBL/GenBank/DDBJ databases">
        <title>Phytophthora fragariaefolia NBRC 109709.</title>
        <authorList>
            <person name="Ichikawa N."/>
            <person name="Sato H."/>
            <person name="Tonouchi N."/>
        </authorList>
    </citation>
    <scope>NUCLEOTIDE SEQUENCE</scope>
    <source>
        <strain evidence="1">NBRC 109709</strain>
    </source>
</reference>
<dbReference type="Proteomes" id="UP001165121">
    <property type="component" value="Unassembled WGS sequence"/>
</dbReference>
<evidence type="ECO:0000313" key="2">
    <source>
        <dbReference type="Proteomes" id="UP001165121"/>
    </source>
</evidence>
<keyword evidence="2" id="KW-1185">Reference proteome</keyword>
<gene>
    <name evidence="1" type="ORF">Pfra01_002158200</name>
</gene>
<protein>
    <submittedName>
        <fullName evidence="1">Unnamed protein product</fullName>
    </submittedName>
</protein>
<dbReference type="EMBL" id="BSXT01003111">
    <property type="protein sequence ID" value="GMF52613.1"/>
    <property type="molecule type" value="Genomic_DNA"/>
</dbReference>
<comment type="caution">
    <text evidence="1">The sequence shown here is derived from an EMBL/GenBank/DDBJ whole genome shotgun (WGS) entry which is preliminary data.</text>
</comment>
<sequence>MDTPVAYIEGIGGFLLDVLGVWAFDMVNAYGQAVTIDACIIDGCTDAFRVGVDFLERHRATMDFDRSEVRYEDHGQRVIISFRTTIEGNSTSRAAVRLASATNLRMRAVQPVEVAISAPDGEEGVFLPTVNNGVVLLAAAVTKVTNGKALIPAINSYGERIRLPSKRELGVWIPLKQDMELLQMHGELETKRVQKWLAELGDVDTPLDDEHDVDIGTEEPTSSLS</sequence>